<dbReference type="InterPro" id="IPR001303">
    <property type="entry name" value="Aldolase_II/adducin_N"/>
</dbReference>
<dbReference type="GO" id="GO:0008738">
    <property type="term" value="F:L-fuculose-phosphate aldolase activity"/>
    <property type="evidence" value="ECO:0007669"/>
    <property type="project" value="UniProtKB-EC"/>
</dbReference>
<reference evidence="4" key="1">
    <citation type="submission" date="2022-09" db="EMBL/GenBank/DDBJ databases">
        <title>Actin cytoskeleton and complex cell architecture in an #Asgard archaeon.</title>
        <authorList>
            <person name="Ponce Toledo R.I."/>
            <person name="Schleper C."/>
            <person name="Rodrigues Oliveira T."/>
            <person name="Wollweber F."/>
            <person name="Xu J."/>
            <person name="Rittmann S."/>
            <person name="Klingl A."/>
            <person name="Pilhofer M."/>
        </authorList>
    </citation>
    <scope>NUCLEOTIDE SEQUENCE</scope>
    <source>
        <strain evidence="4">B-35</strain>
    </source>
</reference>
<feature type="domain" description="Class II aldolase/adducin N-terminal" evidence="3">
    <location>
        <begin position="11"/>
        <end position="187"/>
    </location>
</feature>
<dbReference type="Pfam" id="PF00596">
    <property type="entry name" value="Aldolase_II"/>
    <property type="match status" value="1"/>
</dbReference>
<evidence type="ECO:0000259" key="3">
    <source>
        <dbReference type="SMART" id="SM01007"/>
    </source>
</evidence>
<evidence type="ECO:0000313" key="4">
    <source>
        <dbReference type="EMBL" id="UYP44815.1"/>
    </source>
</evidence>
<protein>
    <submittedName>
        <fullName evidence="4">L-fuculose phosphate aldolase</fullName>
        <ecNumber evidence="4">4.1.2.17</ecNumber>
    </submittedName>
</protein>
<sequence>MMNETELEVKKIVCEAGKRLSTSGLVAGTWGNISCRVDDDTMVITPSGVNYDTASEADMVVVNLHNMEYQGQHKPSTEVGLHAKIYLTRKEVNAIIHTHSMNASTVAAARREVPPILDDMAQIVGPSIRVAEYALPGTKKITNNTVKALRGRNAVLMANHGALAVGRDIEEAFTTCLVLEKACKAFIEAEFMGGAKSINKFEAHIMHQYYLRKYSKKKR</sequence>
<gene>
    <name evidence="4" type="ORF">NEF87_001100</name>
</gene>
<dbReference type="EC" id="4.1.2.17" evidence="4"/>
<keyword evidence="5" id="KW-1185">Reference proteome</keyword>
<evidence type="ECO:0000256" key="2">
    <source>
        <dbReference type="ARBA" id="ARBA00023239"/>
    </source>
</evidence>
<accession>A0ABY6HMT0</accession>
<dbReference type="Gene3D" id="3.40.225.10">
    <property type="entry name" value="Class II aldolase/adducin N-terminal domain"/>
    <property type="match status" value="1"/>
</dbReference>
<dbReference type="EMBL" id="CP104013">
    <property type="protein sequence ID" value="UYP44815.1"/>
    <property type="molecule type" value="Genomic_DNA"/>
</dbReference>
<dbReference type="PANTHER" id="PTHR22789">
    <property type="entry name" value="FUCULOSE PHOSPHATE ALDOLASE"/>
    <property type="match status" value="1"/>
</dbReference>
<evidence type="ECO:0000256" key="1">
    <source>
        <dbReference type="ARBA" id="ARBA00022723"/>
    </source>
</evidence>
<name>A0ABY6HMT0_9ARCH</name>
<organism evidence="4 5">
    <name type="scientific">Candidatus Lokiarchaeum ossiferum</name>
    <dbReference type="NCBI Taxonomy" id="2951803"/>
    <lineage>
        <taxon>Archaea</taxon>
        <taxon>Promethearchaeati</taxon>
        <taxon>Promethearchaeota</taxon>
        <taxon>Promethearchaeia</taxon>
        <taxon>Promethearchaeales</taxon>
        <taxon>Promethearchaeaceae</taxon>
        <taxon>Candidatus Lokiarchaeum</taxon>
    </lineage>
</organism>
<dbReference type="SMART" id="SM01007">
    <property type="entry name" value="Aldolase_II"/>
    <property type="match status" value="1"/>
</dbReference>
<dbReference type="SUPFAM" id="SSF53639">
    <property type="entry name" value="AraD/HMP-PK domain-like"/>
    <property type="match status" value="1"/>
</dbReference>
<dbReference type="PANTHER" id="PTHR22789:SF0">
    <property type="entry name" value="3-OXO-TETRONATE 4-PHOSPHATE DECARBOXYLASE-RELATED"/>
    <property type="match status" value="1"/>
</dbReference>
<proteinExistence type="predicted"/>
<dbReference type="Proteomes" id="UP001208689">
    <property type="component" value="Chromosome"/>
</dbReference>
<dbReference type="InterPro" id="IPR050197">
    <property type="entry name" value="Aldolase_class_II_sugar_metab"/>
</dbReference>
<keyword evidence="1" id="KW-0479">Metal-binding</keyword>
<keyword evidence="2 4" id="KW-0456">Lyase</keyword>
<dbReference type="InterPro" id="IPR036409">
    <property type="entry name" value="Aldolase_II/adducin_N_sf"/>
</dbReference>
<evidence type="ECO:0000313" key="5">
    <source>
        <dbReference type="Proteomes" id="UP001208689"/>
    </source>
</evidence>